<feature type="domain" description="RDD" evidence="8">
    <location>
        <begin position="70"/>
        <end position="198"/>
    </location>
</feature>
<evidence type="ECO:0000256" key="1">
    <source>
        <dbReference type="ARBA" id="ARBA00004651"/>
    </source>
</evidence>
<dbReference type="InterPro" id="IPR051791">
    <property type="entry name" value="Pra-immunoreactive"/>
</dbReference>
<evidence type="ECO:0000256" key="7">
    <source>
        <dbReference type="SAM" id="Phobius"/>
    </source>
</evidence>
<feature type="transmembrane region" description="Helical" evidence="7">
    <location>
        <begin position="167"/>
        <end position="187"/>
    </location>
</feature>
<evidence type="ECO:0000313" key="9">
    <source>
        <dbReference type="EMBL" id="XAF70334.1"/>
    </source>
</evidence>
<dbReference type="EMBL" id="CP128355">
    <property type="protein sequence ID" value="XAF70334.1"/>
    <property type="molecule type" value="Genomic_DNA"/>
</dbReference>
<keyword evidence="5 7" id="KW-0472">Membrane</keyword>
<dbReference type="PANTHER" id="PTHR36115">
    <property type="entry name" value="PROLINE-RICH ANTIGEN HOMOLOG-RELATED"/>
    <property type="match status" value="1"/>
</dbReference>
<name>A0ABZ3EDC7_9STAP</name>
<evidence type="ECO:0000256" key="2">
    <source>
        <dbReference type="ARBA" id="ARBA00022475"/>
    </source>
</evidence>
<evidence type="ECO:0000256" key="6">
    <source>
        <dbReference type="SAM" id="MobiDB-lite"/>
    </source>
</evidence>
<evidence type="ECO:0000313" key="10">
    <source>
        <dbReference type="Proteomes" id="UP001436297"/>
    </source>
</evidence>
<keyword evidence="4 7" id="KW-1133">Transmembrane helix</keyword>
<accession>A0ABZ3EDC7</accession>
<keyword evidence="2" id="KW-1003">Cell membrane</keyword>
<comment type="subcellular location">
    <subcellularLocation>
        <location evidence="1">Cell membrane</location>
        <topology evidence="1">Multi-pass membrane protein</topology>
    </subcellularLocation>
</comment>
<sequence>MSDNNNNAYKNSYNKQFDIHPTNEYDQQGESNSDRDAQHTKHSSQQDAQTQTNQSETSDLYHQEVAKAIYAGFGIRFFSFIIDLLVLFGVGAFVLSPIYAFTHIDEAKLWIDYFSIGHLIDALLFYLYFVLMTKYFKQTIGKMIFNIRVERIDRKTLKWSDVLFREWIGRIICGVFACLPYLVVIFTPQHRGIHDYFADTVVIKNKLEKLFYEKK</sequence>
<reference evidence="9 10" key="1">
    <citation type="journal article" date="2024" name="Pathogens">
        <title>Staphylococcus hsinchuensis sp. nov., Isolated from Soymilk.</title>
        <authorList>
            <person name="Wang Y.T."/>
            <person name="Lin Y.C."/>
            <person name="Hsieh Y.H."/>
            <person name="Lin Y.T."/>
            <person name="Hamada M."/>
            <person name="Chen C.C."/>
            <person name="Liou J.S."/>
            <person name="Lee A.Y."/>
            <person name="Zhang W.L."/>
            <person name="Chen Y.T."/>
            <person name="Huang C.H."/>
        </authorList>
    </citation>
    <scope>NUCLEOTIDE SEQUENCE [LARGE SCALE GENOMIC DNA]</scope>
    <source>
        <strain evidence="9 10">H164</strain>
    </source>
</reference>
<evidence type="ECO:0000256" key="5">
    <source>
        <dbReference type="ARBA" id="ARBA00023136"/>
    </source>
</evidence>
<feature type="region of interest" description="Disordered" evidence="6">
    <location>
        <begin position="1"/>
        <end position="56"/>
    </location>
</feature>
<feature type="transmembrane region" description="Helical" evidence="7">
    <location>
        <begin position="77"/>
        <end position="101"/>
    </location>
</feature>
<dbReference type="PANTHER" id="PTHR36115:SF9">
    <property type="entry name" value="LMO1584 PROTEIN"/>
    <property type="match status" value="1"/>
</dbReference>
<proteinExistence type="predicted"/>
<dbReference type="InterPro" id="IPR010432">
    <property type="entry name" value="RDD"/>
</dbReference>
<feature type="transmembrane region" description="Helical" evidence="7">
    <location>
        <begin position="113"/>
        <end position="133"/>
    </location>
</feature>
<organism evidence="9 10">
    <name type="scientific">Staphylococcus hsinchuensis</name>
    <dbReference type="NCBI Taxonomy" id="3051183"/>
    <lineage>
        <taxon>Bacteria</taxon>
        <taxon>Bacillati</taxon>
        <taxon>Bacillota</taxon>
        <taxon>Bacilli</taxon>
        <taxon>Bacillales</taxon>
        <taxon>Staphylococcaceae</taxon>
        <taxon>Staphylococcus</taxon>
    </lineage>
</organism>
<evidence type="ECO:0000259" key="8">
    <source>
        <dbReference type="Pfam" id="PF06271"/>
    </source>
</evidence>
<feature type="compositionally biased region" description="Low complexity" evidence="6">
    <location>
        <begin position="1"/>
        <end position="15"/>
    </location>
</feature>
<evidence type="ECO:0000256" key="3">
    <source>
        <dbReference type="ARBA" id="ARBA00022692"/>
    </source>
</evidence>
<gene>
    <name evidence="9" type="ORF">QQM35_09695</name>
</gene>
<dbReference type="Proteomes" id="UP001436297">
    <property type="component" value="Chromosome"/>
</dbReference>
<feature type="compositionally biased region" description="Polar residues" evidence="6">
    <location>
        <begin position="43"/>
        <end position="56"/>
    </location>
</feature>
<evidence type="ECO:0000256" key="4">
    <source>
        <dbReference type="ARBA" id="ARBA00022989"/>
    </source>
</evidence>
<dbReference type="RefSeq" id="WP_251519872.1">
    <property type="nucleotide sequence ID" value="NZ_CP128355.1"/>
</dbReference>
<keyword evidence="3 7" id="KW-0812">Transmembrane</keyword>
<keyword evidence="10" id="KW-1185">Reference proteome</keyword>
<protein>
    <submittedName>
        <fullName evidence="9">RDD family protein</fullName>
    </submittedName>
</protein>
<dbReference type="Pfam" id="PF06271">
    <property type="entry name" value="RDD"/>
    <property type="match status" value="1"/>
</dbReference>